<gene>
    <name evidence="1" type="ORF">ALC53_07463</name>
</gene>
<dbReference type="AlphaFoldDB" id="A0A195BBW3"/>
<organism evidence="1 2">
    <name type="scientific">Atta colombica</name>
    <dbReference type="NCBI Taxonomy" id="520822"/>
    <lineage>
        <taxon>Eukaryota</taxon>
        <taxon>Metazoa</taxon>
        <taxon>Ecdysozoa</taxon>
        <taxon>Arthropoda</taxon>
        <taxon>Hexapoda</taxon>
        <taxon>Insecta</taxon>
        <taxon>Pterygota</taxon>
        <taxon>Neoptera</taxon>
        <taxon>Endopterygota</taxon>
        <taxon>Hymenoptera</taxon>
        <taxon>Apocrita</taxon>
        <taxon>Aculeata</taxon>
        <taxon>Formicoidea</taxon>
        <taxon>Formicidae</taxon>
        <taxon>Myrmicinae</taxon>
        <taxon>Atta</taxon>
    </lineage>
</organism>
<evidence type="ECO:0000313" key="1">
    <source>
        <dbReference type="EMBL" id="KYM82056.1"/>
    </source>
</evidence>
<evidence type="ECO:0000313" key="2">
    <source>
        <dbReference type="Proteomes" id="UP000078540"/>
    </source>
</evidence>
<name>A0A195BBW3_9HYME</name>
<sequence>MIMNPNGDVQFNEEQCADAYNEDSSQPADTLATSLKFTAMHHAHRAAFHSRPRMVCIVDLAGVIPVNILQRTIHYRVRGQCWHVIANQRATGLYHFDGCGYKNITRLSLGENDAQRRFHRHLRDLAEKGHTTRKKTSESGFGPDLELKCIPNECPPTSLAGAGAGASMLGGGRPGKILKTPNVQLEASGSWKRMRLCRMVEQLKTR</sequence>
<dbReference type="EMBL" id="KQ976522">
    <property type="protein sequence ID" value="KYM82056.1"/>
    <property type="molecule type" value="Genomic_DNA"/>
</dbReference>
<keyword evidence="2" id="KW-1185">Reference proteome</keyword>
<proteinExistence type="predicted"/>
<protein>
    <submittedName>
        <fullName evidence="1">Uncharacterized protein</fullName>
    </submittedName>
</protein>
<accession>A0A195BBW3</accession>
<reference evidence="1 2" key="1">
    <citation type="submission" date="2015-09" db="EMBL/GenBank/DDBJ databases">
        <title>Atta colombica WGS genome.</title>
        <authorList>
            <person name="Nygaard S."/>
            <person name="Hu H."/>
            <person name="Boomsma J."/>
            <person name="Zhang G."/>
        </authorList>
    </citation>
    <scope>NUCLEOTIDE SEQUENCE [LARGE SCALE GENOMIC DNA]</scope>
    <source>
        <strain evidence="1">Treedump-2</strain>
        <tissue evidence="1">Whole body</tissue>
    </source>
</reference>
<dbReference type="Proteomes" id="UP000078540">
    <property type="component" value="Unassembled WGS sequence"/>
</dbReference>